<accession>A0ACD3AG04</accession>
<keyword evidence="2" id="KW-1185">Reference proteome</keyword>
<dbReference type="EMBL" id="ML208466">
    <property type="protein sequence ID" value="TFK64675.1"/>
    <property type="molecule type" value="Genomic_DNA"/>
</dbReference>
<protein>
    <submittedName>
        <fullName evidence="1">Uncharacterized protein</fullName>
    </submittedName>
</protein>
<evidence type="ECO:0000313" key="1">
    <source>
        <dbReference type="EMBL" id="TFK64675.1"/>
    </source>
</evidence>
<organism evidence="1 2">
    <name type="scientific">Pluteus cervinus</name>
    <dbReference type="NCBI Taxonomy" id="181527"/>
    <lineage>
        <taxon>Eukaryota</taxon>
        <taxon>Fungi</taxon>
        <taxon>Dikarya</taxon>
        <taxon>Basidiomycota</taxon>
        <taxon>Agaricomycotina</taxon>
        <taxon>Agaricomycetes</taxon>
        <taxon>Agaricomycetidae</taxon>
        <taxon>Agaricales</taxon>
        <taxon>Pluteineae</taxon>
        <taxon>Pluteaceae</taxon>
        <taxon>Pluteus</taxon>
    </lineage>
</organism>
<name>A0ACD3AG04_9AGAR</name>
<reference evidence="1 2" key="1">
    <citation type="journal article" date="2019" name="Nat. Ecol. Evol.">
        <title>Megaphylogeny resolves global patterns of mushroom evolution.</title>
        <authorList>
            <person name="Varga T."/>
            <person name="Krizsan K."/>
            <person name="Foldi C."/>
            <person name="Dima B."/>
            <person name="Sanchez-Garcia M."/>
            <person name="Sanchez-Ramirez S."/>
            <person name="Szollosi G.J."/>
            <person name="Szarkandi J.G."/>
            <person name="Papp V."/>
            <person name="Albert L."/>
            <person name="Andreopoulos W."/>
            <person name="Angelini C."/>
            <person name="Antonin V."/>
            <person name="Barry K.W."/>
            <person name="Bougher N.L."/>
            <person name="Buchanan P."/>
            <person name="Buyck B."/>
            <person name="Bense V."/>
            <person name="Catcheside P."/>
            <person name="Chovatia M."/>
            <person name="Cooper J."/>
            <person name="Damon W."/>
            <person name="Desjardin D."/>
            <person name="Finy P."/>
            <person name="Geml J."/>
            <person name="Haridas S."/>
            <person name="Hughes K."/>
            <person name="Justo A."/>
            <person name="Karasinski D."/>
            <person name="Kautmanova I."/>
            <person name="Kiss B."/>
            <person name="Kocsube S."/>
            <person name="Kotiranta H."/>
            <person name="LaButti K.M."/>
            <person name="Lechner B.E."/>
            <person name="Liimatainen K."/>
            <person name="Lipzen A."/>
            <person name="Lukacs Z."/>
            <person name="Mihaltcheva S."/>
            <person name="Morgado L.N."/>
            <person name="Niskanen T."/>
            <person name="Noordeloos M.E."/>
            <person name="Ohm R.A."/>
            <person name="Ortiz-Santana B."/>
            <person name="Ovrebo C."/>
            <person name="Racz N."/>
            <person name="Riley R."/>
            <person name="Savchenko A."/>
            <person name="Shiryaev A."/>
            <person name="Soop K."/>
            <person name="Spirin V."/>
            <person name="Szebenyi C."/>
            <person name="Tomsovsky M."/>
            <person name="Tulloss R.E."/>
            <person name="Uehling J."/>
            <person name="Grigoriev I.V."/>
            <person name="Vagvolgyi C."/>
            <person name="Papp T."/>
            <person name="Martin F.M."/>
            <person name="Miettinen O."/>
            <person name="Hibbett D.S."/>
            <person name="Nagy L.G."/>
        </authorList>
    </citation>
    <scope>NUCLEOTIDE SEQUENCE [LARGE SCALE GENOMIC DNA]</scope>
    <source>
        <strain evidence="1 2">NL-1719</strain>
    </source>
</reference>
<gene>
    <name evidence="1" type="ORF">BDN72DRAFT_846379</name>
</gene>
<dbReference type="Proteomes" id="UP000308600">
    <property type="component" value="Unassembled WGS sequence"/>
</dbReference>
<evidence type="ECO:0000313" key="2">
    <source>
        <dbReference type="Proteomes" id="UP000308600"/>
    </source>
</evidence>
<sequence>MSAKKKVLRSPELISQILDHLSLPICTLQDLTGSMPAEQCGLRASLLAAATCCRAFKEPALDALWRTMDSFEPILNMLPIVNRGVGILQLQDCTPKLWKTVRSYAARIRVFVYHRSLHQSLRLRLLIHASVFNALIARQQLLLPELRVLLIPCYPPEFLQSALYFVSPVLERVETGAAANFLYPFELEVFILTVTCRTDRLRHLSLSANPGNLSFSVLEAFLSPHLVTVTLRNPPKEALTALSSLPNLKDLAIWDAQNTLLGNTTSRGFRALEALFLHADAEFLLHFLNACSGRLRSVGFHITEGDNLQIKNIVDHLAKLHSKSLRCFGVSLYKGVMLKGNITVLFRPLFKIPLAGFHVYCGHNDTLKIPLLDIASKLSFVTYITLFPAASGYMPKFADLHSLAKTHPNLRCLEIALDIQDVLPLFPPTQHELDMLKIHDAPLLATNVRPVALQLDRLFPYLRVLQSQGPDPCRWKEVSDILEIFRLGRRGI</sequence>
<proteinExistence type="predicted"/>